<reference evidence="8 9" key="1">
    <citation type="submission" date="2018-09" db="EMBL/GenBank/DDBJ databases">
        <authorList>
            <person name="Zhu H."/>
        </authorList>
    </citation>
    <scope>NUCLEOTIDE SEQUENCE [LARGE SCALE GENOMIC DNA]</scope>
    <source>
        <strain evidence="8 9">K1S02-61</strain>
    </source>
</reference>
<keyword evidence="6" id="KW-0732">Signal</keyword>
<feature type="transmembrane region" description="Helical" evidence="5">
    <location>
        <begin position="247"/>
        <end position="266"/>
    </location>
</feature>
<dbReference type="RefSeq" id="WP_119810275.1">
    <property type="nucleotide sequence ID" value="NZ_QYUP01000079.1"/>
</dbReference>
<dbReference type="Gene3D" id="3.40.390.10">
    <property type="entry name" value="Collagenase (Catalytic Domain)"/>
    <property type="match status" value="1"/>
</dbReference>
<keyword evidence="2" id="KW-0479">Metal-binding</keyword>
<dbReference type="OrthoDB" id="8755422at2"/>
<dbReference type="PANTHER" id="PTHR10201:SF294">
    <property type="entry name" value="MATRIX METALLOPROTEINASE 16"/>
    <property type="match status" value="1"/>
</dbReference>
<dbReference type="InterPro" id="IPR024079">
    <property type="entry name" value="MetalloPept_cat_dom_sf"/>
</dbReference>
<dbReference type="GO" id="GO:0030574">
    <property type="term" value="P:collagen catabolic process"/>
    <property type="evidence" value="ECO:0007669"/>
    <property type="project" value="TreeGrafter"/>
</dbReference>
<dbReference type="Proteomes" id="UP000284006">
    <property type="component" value="Unassembled WGS sequence"/>
</dbReference>
<proteinExistence type="predicted"/>
<dbReference type="GO" id="GO:0006508">
    <property type="term" value="P:proteolysis"/>
    <property type="evidence" value="ECO:0007669"/>
    <property type="project" value="UniProtKB-KW"/>
</dbReference>
<dbReference type="SUPFAM" id="SSF55486">
    <property type="entry name" value="Metalloproteases ('zincins'), catalytic domain"/>
    <property type="match status" value="1"/>
</dbReference>
<feature type="chain" id="PRO_5019294348" description="Peptidase metallopeptidase domain-containing protein" evidence="6">
    <location>
        <begin position="28"/>
        <end position="270"/>
    </location>
</feature>
<dbReference type="GO" id="GO:0008270">
    <property type="term" value="F:zinc ion binding"/>
    <property type="evidence" value="ECO:0007669"/>
    <property type="project" value="InterPro"/>
</dbReference>
<keyword evidence="5" id="KW-0472">Membrane</keyword>
<dbReference type="GO" id="GO:0005615">
    <property type="term" value="C:extracellular space"/>
    <property type="evidence" value="ECO:0007669"/>
    <property type="project" value="TreeGrafter"/>
</dbReference>
<dbReference type="InterPro" id="IPR006026">
    <property type="entry name" value="Peptidase_Metallo"/>
</dbReference>
<dbReference type="SMART" id="SM00235">
    <property type="entry name" value="ZnMc"/>
    <property type="match status" value="1"/>
</dbReference>
<comment type="caution">
    <text evidence="8">The sequence shown here is derived from an EMBL/GenBank/DDBJ whole genome shotgun (WGS) entry which is preliminary data.</text>
</comment>
<dbReference type="Pfam" id="PF07589">
    <property type="entry name" value="PEP-CTERM"/>
    <property type="match status" value="1"/>
</dbReference>
<dbReference type="PANTHER" id="PTHR10201">
    <property type="entry name" value="MATRIX METALLOPROTEINASE"/>
    <property type="match status" value="1"/>
</dbReference>
<keyword evidence="9" id="KW-1185">Reference proteome</keyword>
<evidence type="ECO:0000256" key="5">
    <source>
        <dbReference type="SAM" id="Phobius"/>
    </source>
</evidence>
<evidence type="ECO:0000259" key="7">
    <source>
        <dbReference type="SMART" id="SM00235"/>
    </source>
</evidence>
<sequence length="270" mass="27390">MNPIMKSKQILAMLALAAASFAVPSHAMVVQSGTSTGNFILDGNGGAPIVGSDFVLGPTTPGKWGPPVFGTGAVVTWSLMPTGTSCAAEGGGCTISALGDFMPASFLTAITAAFNAWSAVANIVFVQVADDGSAFNAPGVAGDIRLGGHAFDGPSGTLAHGFFPPVNGNTAAGDIHFDTAELWKLGFGGPGFDVFQVAAHEIGHAIGLEHTAVPASLMNPFYTEAFSGPQADDIAGAQFIYGPVNAVPLPATWLLFSLGLMALGIARRRA</sequence>
<dbReference type="AlphaFoldDB" id="A0A418Y4K0"/>
<evidence type="ECO:0000256" key="1">
    <source>
        <dbReference type="ARBA" id="ARBA00022670"/>
    </source>
</evidence>
<evidence type="ECO:0000313" key="9">
    <source>
        <dbReference type="Proteomes" id="UP000284006"/>
    </source>
</evidence>
<organism evidence="8 9">
    <name type="scientific">Massilia cavernae</name>
    <dbReference type="NCBI Taxonomy" id="2320864"/>
    <lineage>
        <taxon>Bacteria</taxon>
        <taxon>Pseudomonadati</taxon>
        <taxon>Pseudomonadota</taxon>
        <taxon>Betaproteobacteria</taxon>
        <taxon>Burkholderiales</taxon>
        <taxon>Oxalobacteraceae</taxon>
        <taxon>Telluria group</taxon>
        <taxon>Massilia</taxon>
    </lineage>
</organism>
<evidence type="ECO:0000256" key="6">
    <source>
        <dbReference type="SAM" id="SignalP"/>
    </source>
</evidence>
<keyword evidence="1" id="KW-0645">Protease</keyword>
<dbReference type="GO" id="GO:0031012">
    <property type="term" value="C:extracellular matrix"/>
    <property type="evidence" value="ECO:0007669"/>
    <property type="project" value="InterPro"/>
</dbReference>
<dbReference type="GO" id="GO:0004222">
    <property type="term" value="F:metalloendopeptidase activity"/>
    <property type="evidence" value="ECO:0007669"/>
    <property type="project" value="InterPro"/>
</dbReference>
<evidence type="ECO:0000256" key="4">
    <source>
        <dbReference type="ARBA" id="ARBA00022833"/>
    </source>
</evidence>
<dbReference type="Pfam" id="PF00413">
    <property type="entry name" value="Peptidase_M10"/>
    <property type="match status" value="1"/>
</dbReference>
<dbReference type="EMBL" id="QYUP01000079">
    <property type="protein sequence ID" value="RJG20721.1"/>
    <property type="molecule type" value="Genomic_DNA"/>
</dbReference>
<keyword evidence="4" id="KW-0862">Zinc</keyword>
<keyword evidence="5" id="KW-1133">Transmembrane helix</keyword>
<feature type="domain" description="Peptidase metallopeptidase" evidence="7">
    <location>
        <begin position="91"/>
        <end position="243"/>
    </location>
</feature>
<dbReference type="PRINTS" id="PR00138">
    <property type="entry name" value="MATRIXIN"/>
</dbReference>
<accession>A0A418Y4K0</accession>
<keyword evidence="5" id="KW-0812">Transmembrane</keyword>
<evidence type="ECO:0000256" key="2">
    <source>
        <dbReference type="ARBA" id="ARBA00022723"/>
    </source>
</evidence>
<dbReference type="GO" id="GO:0030198">
    <property type="term" value="P:extracellular matrix organization"/>
    <property type="evidence" value="ECO:0007669"/>
    <property type="project" value="TreeGrafter"/>
</dbReference>
<protein>
    <recommendedName>
        <fullName evidence="7">Peptidase metallopeptidase domain-containing protein</fullName>
    </recommendedName>
</protein>
<evidence type="ECO:0000313" key="8">
    <source>
        <dbReference type="EMBL" id="RJG20721.1"/>
    </source>
</evidence>
<dbReference type="InterPro" id="IPR001818">
    <property type="entry name" value="Pept_M10_metallopeptidase"/>
</dbReference>
<feature type="signal peptide" evidence="6">
    <location>
        <begin position="1"/>
        <end position="27"/>
    </location>
</feature>
<dbReference type="InterPro" id="IPR013424">
    <property type="entry name" value="Ice-binding_C"/>
</dbReference>
<dbReference type="InterPro" id="IPR021190">
    <property type="entry name" value="Pept_M10A"/>
</dbReference>
<gene>
    <name evidence="8" type="ORF">D3872_07955</name>
</gene>
<keyword evidence="3" id="KW-0378">Hydrolase</keyword>
<evidence type="ECO:0000256" key="3">
    <source>
        <dbReference type="ARBA" id="ARBA00022801"/>
    </source>
</evidence>
<name>A0A418Y4K0_9BURK</name>